<dbReference type="InterPro" id="IPR050950">
    <property type="entry name" value="HTH-type_LysR_regulators"/>
</dbReference>
<dbReference type="EMBL" id="JACHHJ010000001">
    <property type="protein sequence ID" value="MBB6448275.1"/>
    <property type="molecule type" value="Genomic_DNA"/>
</dbReference>
<accession>A0A841PWN1</accession>
<dbReference type="SUPFAM" id="SSF53850">
    <property type="entry name" value="Periplasmic binding protein-like II"/>
    <property type="match status" value="1"/>
</dbReference>
<evidence type="ECO:0000259" key="5">
    <source>
        <dbReference type="PROSITE" id="PS50931"/>
    </source>
</evidence>
<evidence type="ECO:0000313" key="7">
    <source>
        <dbReference type="Proteomes" id="UP000568839"/>
    </source>
</evidence>
<dbReference type="Proteomes" id="UP000568839">
    <property type="component" value="Unassembled WGS sequence"/>
</dbReference>
<dbReference type="GO" id="GO:0005829">
    <property type="term" value="C:cytosol"/>
    <property type="evidence" value="ECO:0007669"/>
    <property type="project" value="TreeGrafter"/>
</dbReference>
<keyword evidence="7" id="KW-1185">Reference proteome</keyword>
<comment type="similarity">
    <text evidence="1">Belongs to the LysR transcriptional regulatory family.</text>
</comment>
<evidence type="ECO:0000256" key="3">
    <source>
        <dbReference type="ARBA" id="ARBA00023125"/>
    </source>
</evidence>
<dbReference type="RefSeq" id="WP_184402289.1">
    <property type="nucleotide sequence ID" value="NZ_JACHHJ010000001.1"/>
</dbReference>
<organism evidence="6 7">
    <name type="scientific">Geomicrobium halophilum</name>
    <dbReference type="NCBI Taxonomy" id="549000"/>
    <lineage>
        <taxon>Bacteria</taxon>
        <taxon>Bacillati</taxon>
        <taxon>Bacillota</taxon>
        <taxon>Bacilli</taxon>
        <taxon>Bacillales</taxon>
        <taxon>Geomicrobium</taxon>
    </lineage>
</organism>
<dbReference type="InterPro" id="IPR000847">
    <property type="entry name" value="LysR_HTH_N"/>
</dbReference>
<keyword evidence="2" id="KW-0805">Transcription regulation</keyword>
<sequence>MDIRQLQYFTEVAKRLSFTKAAAYLHVSQPSLSKAIKHLEEELDVPLFYRSSKQLQLTDAGKAVLTNTKQVLDSFYQLTTELSDIMNLEKGVIKIGIPPIIGAAFFSSLITQFKERYPGVDLRLTEVGSNRIQQRIEDGSLDVGFICNIPHQKDHFEMLKFLEDPLVLVAHNDHPLSKRQDIGVSELEHERMVFYHSDFSLHDSIIEECLKNGFYPQVVCESSQKDFMLEMIAAKLGVGLLPSQVANEIPKPTLTTVPLTGDPIKLNLGVIWKKNVYQSFAARAFIETSEKCFHEPLG</sequence>
<evidence type="ECO:0000256" key="4">
    <source>
        <dbReference type="ARBA" id="ARBA00023163"/>
    </source>
</evidence>
<dbReference type="PANTHER" id="PTHR30419">
    <property type="entry name" value="HTH-TYPE TRANSCRIPTIONAL REGULATOR YBHD"/>
    <property type="match status" value="1"/>
</dbReference>
<evidence type="ECO:0000313" key="6">
    <source>
        <dbReference type="EMBL" id="MBB6448275.1"/>
    </source>
</evidence>
<keyword evidence="4" id="KW-0804">Transcription</keyword>
<dbReference type="SUPFAM" id="SSF46785">
    <property type="entry name" value="Winged helix' DNA-binding domain"/>
    <property type="match status" value="1"/>
</dbReference>
<dbReference type="Pfam" id="PF03466">
    <property type="entry name" value="LysR_substrate"/>
    <property type="match status" value="1"/>
</dbReference>
<evidence type="ECO:0000256" key="1">
    <source>
        <dbReference type="ARBA" id="ARBA00009437"/>
    </source>
</evidence>
<dbReference type="InterPro" id="IPR036388">
    <property type="entry name" value="WH-like_DNA-bd_sf"/>
</dbReference>
<name>A0A841PWN1_9BACL</name>
<dbReference type="Gene3D" id="1.10.10.10">
    <property type="entry name" value="Winged helix-like DNA-binding domain superfamily/Winged helix DNA-binding domain"/>
    <property type="match status" value="1"/>
</dbReference>
<dbReference type="GO" id="GO:0003700">
    <property type="term" value="F:DNA-binding transcription factor activity"/>
    <property type="evidence" value="ECO:0007669"/>
    <property type="project" value="InterPro"/>
</dbReference>
<dbReference type="Gene3D" id="3.40.190.290">
    <property type="match status" value="1"/>
</dbReference>
<comment type="caution">
    <text evidence="6">The sequence shown here is derived from an EMBL/GenBank/DDBJ whole genome shotgun (WGS) entry which is preliminary data.</text>
</comment>
<proteinExistence type="inferred from homology"/>
<feature type="domain" description="HTH lysR-type" evidence="5">
    <location>
        <begin position="1"/>
        <end position="58"/>
    </location>
</feature>
<dbReference type="PRINTS" id="PR00039">
    <property type="entry name" value="HTHLYSR"/>
</dbReference>
<dbReference type="InterPro" id="IPR036390">
    <property type="entry name" value="WH_DNA-bd_sf"/>
</dbReference>
<dbReference type="AlphaFoldDB" id="A0A841PWN1"/>
<evidence type="ECO:0000256" key="2">
    <source>
        <dbReference type="ARBA" id="ARBA00023015"/>
    </source>
</evidence>
<dbReference type="FunFam" id="1.10.10.10:FF:000001">
    <property type="entry name" value="LysR family transcriptional regulator"/>
    <property type="match status" value="1"/>
</dbReference>
<dbReference type="GO" id="GO:0003677">
    <property type="term" value="F:DNA binding"/>
    <property type="evidence" value="ECO:0007669"/>
    <property type="project" value="UniProtKB-KW"/>
</dbReference>
<protein>
    <submittedName>
        <fullName evidence="6">DNA-binding transcriptional LysR family regulator</fullName>
    </submittedName>
</protein>
<dbReference type="PANTHER" id="PTHR30419:SF8">
    <property type="entry name" value="NITROGEN ASSIMILATION TRANSCRIPTIONAL ACTIVATOR-RELATED"/>
    <property type="match status" value="1"/>
</dbReference>
<keyword evidence="3 6" id="KW-0238">DNA-binding</keyword>
<reference evidence="6 7" key="1">
    <citation type="submission" date="2020-08" db="EMBL/GenBank/DDBJ databases">
        <title>Genomic Encyclopedia of Type Strains, Phase IV (KMG-IV): sequencing the most valuable type-strain genomes for metagenomic binning, comparative biology and taxonomic classification.</title>
        <authorList>
            <person name="Goeker M."/>
        </authorList>
    </citation>
    <scope>NUCLEOTIDE SEQUENCE [LARGE SCALE GENOMIC DNA]</scope>
    <source>
        <strain evidence="6 7">DSM 21769</strain>
    </source>
</reference>
<dbReference type="InterPro" id="IPR005119">
    <property type="entry name" value="LysR_subst-bd"/>
</dbReference>
<gene>
    <name evidence="6" type="ORF">HNR44_000224</name>
</gene>
<dbReference type="PROSITE" id="PS50931">
    <property type="entry name" value="HTH_LYSR"/>
    <property type="match status" value="1"/>
</dbReference>
<dbReference type="Pfam" id="PF00126">
    <property type="entry name" value="HTH_1"/>
    <property type="match status" value="1"/>
</dbReference>